<accession>A0A250FST7</accession>
<dbReference type="KEGG" id="cgh:CGC50_13540"/>
<dbReference type="GeneID" id="84809562"/>
<sequence length="179" mass="20381">MFYTLQLNAKLQPFDRHDLEDLIDEFLSEENLGNTSGGGTLMSKEGEIEYCDIEIELNDTPNIVERLLQKLEEIGIPKGSKLYNEDCSYEVGSLEGLGLYINGTDLPEQVYETCDINIVFDTISETLKDVLFLTSYHEGNNDTALYFYVKGSFTEAKERIKDFVTSYPLCEKCRIIQIA</sequence>
<dbReference type="OrthoDB" id="5194749at2"/>
<dbReference type="RefSeq" id="WP_095911228.1">
    <property type="nucleotide sequence ID" value="NZ_CP022386.1"/>
</dbReference>
<evidence type="ECO:0000313" key="2">
    <source>
        <dbReference type="Proteomes" id="UP000217250"/>
    </source>
</evidence>
<dbReference type="AlphaFoldDB" id="A0A250FST7"/>
<name>A0A250FST7_9FLAO</name>
<dbReference type="EMBL" id="CP022386">
    <property type="protein sequence ID" value="ATA88071.1"/>
    <property type="molecule type" value="Genomic_DNA"/>
</dbReference>
<proteinExistence type="predicted"/>
<dbReference type="Proteomes" id="UP000217250">
    <property type="component" value="Chromosome"/>
</dbReference>
<evidence type="ECO:0000313" key="1">
    <source>
        <dbReference type="EMBL" id="ATA88071.1"/>
    </source>
</evidence>
<gene>
    <name evidence="1" type="ORF">CGC50_13540</name>
</gene>
<reference evidence="2" key="1">
    <citation type="submission" date="2017-06" db="EMBL/GenBank/DDBJ databases">
        <title>Capnocytophaga spp. assemblies.</title>
        <authorList>
            <person name="Gulvik C.A."/>
        </authorList>
    </citation>
    <scope>NUCLEOTIDE SEQUENCE [LARGE SCALE GENOMIC DNA]</scope>
    <source>
        <strain evidence="2">H1496</strain>
    </source>
</reference>
<organism evidence="1 2">
    <name type="scientific">Capnocytophaga gingivalis</name>
    <dbReference type="NCBI Taxonomy" id="1017"/>
    <lineage>
        <taxon>Bacteria</taxon>
        <taxon>Pseudomonadati</taxon>
        <taxon>Bacteroidota</taxon>
        <taxon>Flavobacteriia</taxon>
        <taxon>Flavobacteriales</taxon>
        <taxon>Flavobacteriaceae</taxon>
        <taxon>Capnocytophaga</taxon>
    </lineage>
</organism>
<protein>
    <submittedName>
        <fullName evidence="1">Uncharacterized protein</fullName>
    </submittedName>
</protein>